<evidence type="ECO:0000259" key="4">
    <source>
        <dbReference type="PROSITE" id="PS01124"/>
    </source>
</evidence>
<dbReference type="InterPro" id="IPR037923">
    <property type="entry name" value="HTH-like"/>
</dbReference>
<evidence type="ECO:0000256" key="2">
    <source>
        <dbReference type="ARBA" id="ARBA00023125"/>
    </source>
</evidence>
<dbReference type="PANTHER" id="PTHR43280">
    <property type="entry name" value="ARAC-FAMILY TRANSCRIPTIONAL REGULATOR"/>
    <property type="match status" value="1"/>
</dbReference>
<sequence length="293" mass="33485">MKGKEIRFLKLSDSPYGVLVARMLPENITEEVREDIATPHRHDYYSLIFFETGQASLLVDFQSIDLKSATMLLLRPGQVHQTEAANNVSGWIMFFNGQIIDQKARLAIEQSLQNTILLNLTQEDLPEVSRLLNSISTAIEEERPGKFHIQFLQSLLNAFFYKTAGILYSQEAGNVEKHPTRAVEIARGFSQLVKEHYKTLKRPADYAYKMNITVSYLNDTLKAVTGFSSTYIIQQEIIGEAQRLLFYTSKSVKEIAFELGYQDYKYFIRQFGKATHSTPLGFRLQAAVYSQKT</sequence>
<name>A0A4V2Z484_9BACT</name>
<dbReference type="SUPFAM" id="SSF46689">
    <property type="entry name" value="Homeodomain-like"/>
    <property type="match status" value="1"/>
</dbReference>
<evidence type="ECO:0000313" key="5">
    <source>
        <dbReference type="EMBL" id="TDE15598.1"/>
    </source>
</evidence>
<keyword evidence="6" id="KW-1185">Reference proteome</keyword>
<dbReference type="OrthoDB" id="9793451at2"/>
<dbReference type="Pfam" id="PF02311">
    <property type="entry name" value="AraC_binding"/>
    <property type="match status" value="1"/>
</dbReference>
<accession>A0A4V2Z484</accession>
<dbReference type="GO" id="GO:0043565">
    <property type="term" value="F:sequence-specific DNA binding"/>
    <property type="evidence" value="ECO:0007669"/>
    <property type="project" value="InterPro"/>
</dbReference>
<evidence type="ECO:0000256" key="3">
    <source>
        <dbReference type="ARBA" id="ARBA00023163"/>
    </source>
</evidence>
<dbReference type="GO" id="GO:0003700">
    <property type="term" value="F:DNA-binding transcription factor activity"/>
    <property type="evidence" value="ECO:0007669"/>
    <property type="project" value="InterPro"/>
</dbReference>
<proteinExistence type="predicted"/>
<dbReference type="PROSITE" id="PS01124">
    <property type="entry name" value="HTH_ARAC_FAMILY_2"/>
    <property type="match status" value="1"/>
</dbReference>
<evidence type="ECO:0000256" key="1">
    <source>
        <dbReference type="ARBA" id="ARBA00023015"/>
    </source>
</evidence>
<evidence type="ECO:0000313" key="6">
    <source>
        <dbReference type="Proteomes" id="UP000294850"/>
    </source>
</evidence>
<dbReference type="SMART" id="SM00342">
    <property type="entry name" value="HTH_ARAC"/>
    <property type="match status" value="1"/>
</dbReference>
<organism evidence="5 6">
    <name type="scientific">Dyadobacter psychrotolerans</name>
    <dbReference type="NCBI Taxonomy" id="2541721"/>
    <lineage>
        <taxon>Bacteria</taxon>
        <taxon>Pseudomonadati</taxon>
        <taxon>Bacteroidota</taxon>
        <taxon>Cytophagia</taxon>
        <taxon>Cytophagales</taxon>
        <taxon>Spirosomataceae</taxon>
        <taxon>Dyadobacter</taxon>
    </lineage>
</organism>
<feature type="domain" description="HTH araC/xylS-type" evidence="4">
    <location>
        <begin position="187"/>
        <end position="285"/>
    </location>
</feature>
<dbReference type="Proteomes" id="UP000294850">
    <property type="component" value="Unassembled WGS sequence"/>
</dbReference>
<reference evidence="5 6" key="1">
    <citation type="submission" date="2019-03" db="EMBL/GenBank/DDBJ databases">
        <title>Dyadobacter AR-3-6 sp. nov., isolated from arctic soil.</title>
        <authorList>
            <person name="Chaudhary D.K."/>
        </authorList>
    </citation>
    <scope>NUCLEOTIDE SEQUENCE [LARGE SCALE GENOMIC DNA]</scope>
    <source>
        <strain evidence="5 6">AR-3-6</strain>
    </source>
</reference>
<keyword evidence="1" id="KW-0805">Transcription regulation</keyword>
<keyword evidence="2" id="KW-0238">DNA-binding</keyword>
<dbReference type="Pfam" id="PF12833">
    <property type="entry name" value="HTH_18"/>
    <property type="match status" value="1"/>
</dbReference>
<dbReference type="InterPro" id="IPR018060">
    <property type="entry name" value="HTH_AraC"/>
</dbReference>
<dbReference type="AlphaFoldDB" id="A0A4V2Z484"/>
<dbReference type="InterPro" id="IPR009057">
    <property type="entry name" value="Homeodomain-like_sf"/>
</dbReference>
<dbReference type="Gene3D" id="1.10.10.60">
    <property type="entry name" value="Homeodomain-like"/>
    <property type="match status" value="1"/>
</dbReference>
<comment type="caution">
    <text evidence="5">The sequence shown here is derived from an EMBL/GenBank/DDBJ whole genome shotgun (WGS) entry which is preliminary data.</text>
</comment>
<protein>
    <submittedName>
        <fullName evidence="5">Helix-turn-helix domain-containing protein</fullName>
    </submittedName>
</protein>
<keyword evidence="3" id="KW-0804">Transcription</keyword>
<dbReference type="InterPro" id="IPR003313">
    <property type="entry name" value="AraC-bd"/>
</dbReference>
<gene>
    <name evidence="5" type="ORF">E0F88_13940</name>
</gene>
<dbReference type="PANTHER" id="PTHR43280:SF32">
    <property type="entry name" value="TRANSCRIPTIONAL REGULATORY PROTEIN"/>
    <property type="match status" value="1"/>
</dbReference>
<dbReference type="SUPFAM" id="SSF51215">
    <property type="entry name" value="Regulatory protein AraC"/>
    <property type="match status" value="1"/>
</dbReference>
<dbReference type="RefSeq" id="WP_131958861.1">
    <property type="nucleotide sequence ID" value="NZ_SMFL01000004.1"/>
</dbReference>
<dbReference type="EMBL" id="SMFL01000004">
    <property type="protein sequence ID" value="TDE15598.1"/>
    <property type="molecule type" value="Genomic_DNA"/>
</dbReference>